<dbReference type="InterPro" id="IPR035979">
    <property type="entry name" value="RBD_domain_sf"/>
</dbReference>
<organism evidence="6 7">
    <name type="scientific">Exophiala mesophila</name>
    <name type="common">Black yeast-like fungus</name>
    <dbReference type="NCBI Taxonomy" id="212818"/>
    <lineage>
        <taxon>Eukaryota</taxon>
        <taxon>Fungi</taxon>
        <taxon>Dikarya</taxon>
        <taxon>Ascomycota</taxon>
        <taxon>Pezizomycotina</taxon>
        <taxon>Eurotiomycetes</taxon>
        <taxon>Chaetothyriomycetidae</taxon>
        <taxon>Chaetothyriales</taxon>
        <taxon>Herpotrichiellaceae</taxon>
        <taxon>Exophiala</taxon>
    </lineage>
</organism>
<evidence type="ECO:0000256" key="3">
    <source>
        <dbReference type="PROSITE-ProRule" id="PRU00176"/>
    </source>
</evidence>
<keyword evidence="1" id="KW-0677">Repeat</keyword>
<dbReference type="PANTHER" id="PTHR48032">
    <property type="entry name" value="RNA-BINDING PROTEIN MUSASHI HOMOLOG RBP6"/>
    <property type="match status" value="1"/>
</dbReference>
<feature type="compositionally biased region" description="Acidic residues" evidence="4">
    <location>
        <begin position="1"/>
        <end position="20"/>
    </location>
</feature>
<dbReference type="PROSITE" id="PS50102">
    <property type="entry name" value="RRM"/>
    <property type="match status" value="2"/>
</dbReference>
<evidence type="ECO:0000313" key="7">
    <source>
        <dbReference type="Proteomes" id="UP000288859"/>
    </source>
</evidence>
<evidence type="ECO:0000313" key="6">
    <source>
        <dbReference type="EMBL" id="RVX70466.1"/>
    </source>
</evidence>
<feature type="region of interest" description="Disordered" evidence="4">
    <location>
        <begin position="301"/>
        <end position="346"/>
    </location>
</feature>
<evidence type="ECO:0000256" key="1">
    <source>
        <dbReference type="ARBA" id="ARBA00022737"/>
    </source>
</evidence>
<dbReference type="SMART" id="SM00360">
    <property type="entry name" value="RRM"/>
    <property type="match status" value="2"/>
</dbReference>
<feature type="domain" description="RRM" evidence="5">
    <location>
        <begin position="104"/>
        <end position="180"/>
    </location>
</feature>
<feature type="compositionally biased region" description="Gly residues" evidence="4">
    <location>
        <begin position="435"/>
        <end position="457"/>
    </location>
</feature>
<feature type="domain" description="RRM" evidence="5">
    <location>
        <begin position="226"/>
        <end position="303"/>
    </location>
</feature>
<feature type="compositionally biased region" description="Polar residues" evidence="4">
    <location>
        <begin position="68"/>
        <end position="84"/>
    </location>
</feature>
<dbReference type="Proteomes" id="UP000288859">
    <property type="component" value="Unassembled WGS sequence"/>
</dbReference>
<evidence type="ECO:0000256" key="4">
    <source>
        <dbReference type="SAM" id="MobiDB-lite"/>
    </source>
</evidence>
<name>A0A438N431_EXOME</name>
<gene>
    <name evidence="6" type="ORF">B0A52_05965</name>
</gene>
<reference evidence="6 7" key="1">
    <citation type="submission" date="2017-03" db="EMBL/GenBank/DDBJ databases">
        <title>Genomes of endolithic fungi from Antarctica.</title>
        <authorList>
            <person name="Coleine C."/>
            <person name="Masonjones S."/>
            <person name="Stajich J.E."/>
        </authorList>
    </citation>
    <scope>NUCLEOTIDE SEQUENCE [LARGE SCALE GENOMIC DNA]</scope>
    <source>
        <strain evidence="6 7">CCFEE 6314</strain>
    </source>
</reference>
<comment type="caution">
    <text evidence="6">The sequence shown here is derived from an EMBL/GenBank/DDBJ whole genome shotgun (WGS) entry which is preliminary data.</text>
</comment>
<keyword evidence="2 3" id="KW-0694">RNA-binding</keyword>
<dbReference type="OrthoDB" id="1875751at2759"/>
<dbReference type="PANTHER" id="PTHR48032:SF6">
    <property type="entry name" value="RNA-BINDING (RRM_RBD_RNP MOTIFS) FAMILY PROTEIN"/>
    <property type="match status" value="1"/>
</dbReference>
<protein>
    <recommendedName>
        <fullName evidence="5">RRM domain-containing protein</fullName>
    </recommendedName>
</protein>
<dbReference type="FunFam" id="3.30.70.330:FF:000025">
    <property type="entry name" value="RNA-binding protein Musashi homolog 2 isoform X1"/>
    <property type="match status" value="1"/>
</dbReference>
<dbReference type="CDD" id="cd12330">
    <property type="entry name" value="RRM2_Hrp1p"/>
    <property type="match status" value="1"/>
</dbReference>
<dbReference type="Pfam" id="PF00076">
    <property type="entry name" value="RRM_1"/>
    <property type="match status" value="2"/>
</dbReference>
<dbReference type="InterPro" id="IPR012677">
    <property type="entry name" value="Nucleotide-bd_a/b_plait_sf"/>
</dbReference>
<feature type="region of interest" description="Disordered" evidence="4">
    <location>
        <begin position="432"/>
        <end position="568"/>
    </location>
</feature>
<feature type="region of interest" description="Disordered" evidence="4">
    <location>
        <begin position="1"/>
        <end position="97"/>
    </location>
</feature>
<accession>A0A438N431</accession>
<feature type="region of interest" description="Disordered" evidence="4">
    <location>
        <begin position="399"/>
        <end position="418"/>
    </location>
</feature>
<dbReference type="InterPro" id="IPR000504">
    <property type="entry name" value="RRM_dom"/>
</dbReference>
<evidence type="ECO:0000259" key="5">
    <source>
        <dbReference type="PROSITE" id="PS50102"/>
    </source>
</evidence>
<dbReference type="GO" id="GO:0003729">
    <property type="term" value="F:mRNA binding"/>
    <property type="evidence" value="ECO:0007669"/>
    <property type="project" value="TreeGrafter"/>
</dbReference>
<dbReference type="EMBL" id="NAJM01000023">
    <property type="protein sequence ID" value="RVX70466.1"/>
    <property type="molecule type" value="Genomic_DNA"/>
</dbReference>
<dbReference type="SUPFAM" id="SSF54928">
    <property type="entry name" value="RNA-binding domain, RBD"/>
    <property type="match status" value="2"/>
</dbReference>
<sequence>MTEPDEVEEDLFADLYDGDEPAPSSNPLAQSATTTAPVNPAASTQNDAPGYGEEPEVAYDPNSFDVDITTNDDAINDPQASNFELDSEKPAPVESSGITMKEDGKMFIGGLNWETTDQSLHDYFSQFGEVQECTVMRDSATGRSRGFGFLTFRDPKTVNTVMVKEHFLDGKIVRTSLFDVSPDGQKALGTLSSRRRVTHGVSNDLLYGTQIDPKRAIPRDEQEKTAKIFVGGVSQEATEEDFEEFFAKFGRVVDATLMMDKDTGRPRGFGFVTFDSDAAVERCLENQPLAILGKQIEVKRAQPRGKMGEEDESARGGRGRGKFGRDDRFGNDNNQAGQGNQNPGANMAGGMTPQMMAQYWQRMQQYFAMMQQSMASNMMGGMGMNPQMMAQMQMQQMQQMQKMQGGNSPNPQNGGNMGMTPQMMQQMMQMQQQGGMNGMNMGNGRGGMGQSNNGGRGSFSAQDQMAFEQQKYEQQSGGRRQGALPTGPRGGGFQNQNPQSWEGMYDDVPQPDGRGSAGPVRNNTPKPPKGPSGGNQAAPANAPTGPKNAGKPAGNFRGGRGRFHPYGR</sequence>
<feature type="compositionally biased region" description="Low complexity" evidence="4">
    <location>
        <begin position="331"/>
        <end position="346"/>
    </location>
</feature>
<evidence type="ECO:0000256" key="2">
    <source>
        <dbReference type="ARBA" id="ARBA00022884"/>
    </source>
</evidence>
<dbReference type="GO" id="GO:0006417">
    <property type="term" value="P:regulation of translation"/>
    <property type="evidence" value="ECO:0007669"/>
    <property type="project" value="TreeGrafter"/>
</dbReference>
<dbReference type="Gene3D" id="3.30.70.330">
    <property type="match status" value="2"/>
</dbReference>
<feature type="compositionally biased region" description="Polar residues" evidence="4">
    <location>
        <begin position="23"/>
        <end position="47"/>
    </location>
</feature>
<proteinExistence type="predicted"/>
<dbReference type="AlphaFoldDB" id="A0A438N431"/>
<feature type="compositionally biased region" description="Basic residues" evidence="4">
    <location>
        <begin position="559"/>
        <end position="568"/>
    </location>
</feature>
<dbReference type="VEuPathDB" id="FungiDB:PV10_06533"/>